<organism evidence="2 3">
    <name type="scientific">Caenorhabditis auriculariae</name>
    <dbReference type="NCBI Taxonomy" id="2777116"/>
    <lineage>
        <taxon>Eukaryota</taxon>
        <taxon>Metazoa</taxon>
        <taxon>Ecdysozoa</taxon>
        <taxon>Nematoda</taxon>
        <taxon>Chromadorea</taxon>
        <taxon>Rhabditida</taxon>
        <taxon>Rhabditina</taxon>
        <taxon>Rhabditomorpha</taxon>
        <taxon>Rhabditoidea</taxon>
        <taxon>Rhabditidae</taxon>
        <taxon>Peloderinae</taxon>
        <taxon>Caenorhabditis</taxon>
    </lineage>
</organism>
<reference evidence="2" key="1">
    <citation type="submission" date="2020-10" db="EMBL/GenBank/DDBJ databases">
        <authorList>
            <person name="Kikuchi T."/>
        </authorList>
    </citation>
    <scope>NUCLEOTIDE SEQUENCE</scope>
    <source>
        <strain evidence="2">NKZ352</strain>
    </source>
</reference>
<accession>A0A8S1GWW7</accession>
<feature type="region of interest" description="Disordered" evidence="1">
    <location>
        <begin position="383"/>
        <end position="402"/>
    </location>
</feature>
<evidence type="ECO:0000313" key="3">
    <source>
        <dbReference type="Proteomes" id="UP000835052"/>
    </source>
</evidence>
<proteinExistence type="predicted"/>
<name>A0A8S1GWW7_9PELO</name>
<feature type="compositionally biased region" description="Low complexity" evidence="1">
    <location>
        <begin position="280"/>
        <end position="295"/>
    </location>
</feature>
<feature type="compositionally biased region" description="Basic and acidic residues" evidence="1">
    <location>
        <begin position="109"/>
        <end position="120"/>
    </location>
</feature>
<evidence type="ECO:0000313" key="2">
    <source>
        <dbReference type="EMBL" id="CAD6187835.1"/>
    </source>
</evidence>
<evidence type="ECO:0000256" key="1">
    <source>
        <dbReference type="SAM" id="MobiDB-lite"/>
    </source>
</evidence>
<feature type="compositionally biased region" description="Polar residues" evidence="1">
    <location>
        <begin position="229"/>
        <end position="254"/>
    </location>
</feature>
<comment type="caution">
    <text evidence="2">The sequence shown here is derived from an EMBL/GenBank/DDBJ whole genome shotgun (WGS) entry which is preliminary data.</text>
</comment>
<feature type="compositionally biased region" description="Low complexity" evidence="1">
    <location>
        <begin position="317"/>
        <end position="327"/>
    </location>
</feature>
<dbReference type="AlphaFoldDB" id="A0A8S1GWW7"/>
<gene>
    <name evidence="2" type="ORF">CAUJ_LOCUS3754</name>
</gene>
<protein>
    <submittedName>
        <fullName evidence="2">Uncharacterized protein</fullName>
    </submittedName>
</protein>
<feature type="compositionally biased region" description="Basic and acidic residues" evidence="1">
    <location>
        <begin position="200"/>
        <end position="209"/>
    </location>
</feature>
<feature type="compositionally biased region" description="Polar residues" evidence="1">
    <location>
        <begin position="296"/>
        <end position="309"/>
    </location>
</feature>
<dbReference type="Proteomes" id="UP000835052">
    <property type="component" value="Unassembled WGS sequence"/>
</dbReference>
<feature type="compositionally biased region" description="Pro residues" evidence="1">
    <location>
        <begin position="255"/>
        <end position="272"/>
    </location>
</feature>
<sequence>MKSEGKKKKNTLLNNSDISYPYNFRHLMTGIDCGESVALITGGSSESPPETHFLSEIPKSTAAKVFQRPITKSSTLSPSRLMSFDHHYVRRHPNDQVSTLPRLVSSLQRNEETEKEEKKGRVASRPPYTRSISHSAIFSSGVQNNTMVPLFSARGCGEEPFLWGLKSQDDKVGSPRLISNPRYVSGEKKGQRSSSSPRTLRQDSNEKIGRRAATGSTSSSPDEAPYETIQVQIEYNPKTNGVRSSKVFRTNKISPTPPTRLPPQVPRAPSPPPRRDRSVDVPNSSSRSARSASLLTPQTETSLSFTEPQTVSREGRSSSPSSVPGTRETVRQSIIDDFENNIQELVRQEIRNYINTLRLKDDKERLELSVDDLFREAAVVVPTSEASKTQVPEPEDPQGSVCQLVRQSTEESVIHF</sequence>
<feature type="region of interest" description="Disordered" evidence="1">
    <location>
        <begin position="167"/>
        <end position="329"/>
    </location>
</feature>
<keyword evidence="3" id="KW-1185">Reference proteome</keyword>
<feature type="region of interest" description="Disordered" evidence="1">
    <location>
        <begin position="106"/>
        <end position="128"/>
    </location>
</feature>
<dbReference type="EMBL" id="CAJGYM010000007">
    <property type="protein sequence ID" value="CAD6187835.1"/>
    <property type="molecule type" value="Genomic_DNA"/>
</dbReference>